<protein>
    <recommendedName>
        <fullName evidence="6">NAD-dependent epimerase/dehydratase</fullName>
    </recommendedName>
</protein>
<accession>D5EKL6</accession>
<sequence length="299" mass="32104">MDTVGARGVVLVTGATGLVGTALCPELESRGWTVRRLARGNGAQAWNPDLGHLPDAVLDDVCAVVHLAGEPVAQRWTPEAKRRIRDSRVHSTRLLVDRMLERGQRVDFVGASGVNYYGCRSGASNTEDSPIGTGFLAEVCHAWEAEMRRLSDHGMRVVKLRTGMVLSARGGALAKLLPIFSRGLGGRVGSGYQALSWVALPDLVRMYVEALENPKLIGPVNAVAPLPVTNREFTKALGAALAKPTLFPVPAAVVRGLYGEMADETVLADVGAYPRALQAAGFQWRLPELRHALDTTIVK</sequence>
<dbReference type="Pfam" id="PF01370">
    <property type="entry name" value="Epimerase"/>
    <property type="match status" value="1"/>
</dbReference>
<comment type="similarity">
    <text evidence="1">Belongs to the NAD(P)-dependent epimerase/dehydratase family. SDR39U1 subfamily.</text>
</comment>
<feature type="domain" description="NAD-dependent epimerase/dehydratase" evidence="2">
    <location>
        <begin position="10"/>
        <end position="216"/>
    </location>
</feature>
<gene>
    <name evidence="4" type="ordered locus">Caka_1905</name>
</gene>
<feature type="domain" description="DUF1731" evidence="3">
    <location>
        <begin position="249"/>
        <end position="294"/>
    </location>
</feature>
<proteinExistence type="inferred from homology"/>
<name>D5EKL6_CORAD</name>
<evidence type="ECO:0000313" key="4">
    <source>
        <dbReference type="EMBL" id="ADE54923.1"/>
    </source>
</evidence>
<dbReference type="PANTHER" id="PTHR11092">
    <property type="entry name" value="SUGAR NUCLEOTIDE EPIMERASE RELATED"/>
    <property type="match status" value="1"/>
</dbReference>
<reference evidence="4 5" key="1">
    <citation type="journal article" date="2010" name="Stand. Genomic Sci.">
        <title>Complete genome sequence of Coraliomargarita akajimensis type strain (04OKA010-24).</title>
        <authorList>
            <person name="Mavromatis K."/>
            <person name="Abt B."/>
            <person name="Brambilla E."/>
            <person name="Lapidus A."/>
            <person name="Copeland A."/>
            <person name="Deshpande S."/>
            <person name="Nolan M."/>
            <person name="Lucas S."/>
            <person name="Tice H."/>
            <person name="Cheng J.F."/>
            <person name="Han C."/>
            <person name="Detter J.C."/>
            <person name="Woyke T."/>
            <person name="Goodwin L."/>
            <person name="Pitluck S."/>
            <person name="Held B."/>
            <person name="Brettin T."/>
            <person name="Tapia R."/>
            <person name="Ivanova N."/>
            <person name="Mikhailova N."/>
            <person name="Pati A."/>
            <person name="Liolios K."/>
            <person name="Chen A."/>
            <person name="Palaniappan K."/>
            <person name="Land M."/>
            <person name="Hauser L."/>
            <person name="Chang Y.J."/>
            <person name="Jeffries C.D."/>
            <person name="Rohde M."/>
            <person name="Goker M."/>
            <person name="Bristow J."/>
            <person name="Eisen J.A."/>
            <person name="Markowitz V."/>
            <person name="Hugenholtz P."/>
            <person name="Klenk H.P."/>
            <person name="Kyrpides N.C."/>
        </authorList>
    </citation>
    <scope>NUCLEOTIDE SEQUENCE [LARGE SCALE GENOMIC DNA]</scope>
    <source>
        <strain evidence="5">DSM 45221 / IAM 15411 / JCM 23193 / KCTC 12865</strain>
    </source>
</reference>
<dbReference type="PANTHER" id="PTHR11092:SF0">
    <property type="entry name" value="EPIMERASE FAMILY PROTEIN SDR39U1"/>
    <property type="match status" value="1"/>
</dbReference>
<organism evidence="4 5">
    <name type="scientific">Coraliomargarita akajimensis (strain DSM 45221 / IAM 15411 / JCM 23193 / KCTC 12865 / 04OKA010-24)</name>
    <dbReference type="NCBI Taxonomy" id="583355"/>
    <lineage>
        <taxon>Bacteria</taxon>
        <taxon>Pseudomonadati</taxon>
        <taxon>Verrucomicrobiota</taxon>
        <taxon>Opitutia</taxon>
        <taxon>Puniceicoccales</taxon>
        <taxon>Coraliomargaritaceae</taxon>
        <taxon>Coraliomargarita</taxon>
    </lineage>
</organism>
<dbReference type="InterPro" id="IPR001509">
    <property type="entry name" value="Epimerase_deHydtase"/>
</dbReference>
<dbReference type="STRING" id="583355.Caka_1905"/>
<dbReference type="InterPro" id="IPR036291">
    <property type="entry name" value="NAD(P)-bd_dom_sf"/>
</dbReference>
<evidence type="ECO:0000259" key="2">
    <source>
        <dbReference type="Pfam" id="PF01370"/>
    </source>
</evidence>
<dbReference type="RefSeq" id="WP_013043645.1">
    <property type="nucleotide sequence ID" value="NC_014008.1"/>
</dbReference>
<dbReference type="NCBIfam" id="TIGR01777">
    <property type="entry name" value="yfcH"/>
    <property type="match status" value="1"/>
</dbReference>
<evidence type="ECO:0008006" key="6">
    <source>
        <dbReference type="Google" id="ProtNLM"/>
    </source>
</evidence>
<evidence type="ECO:0000313" key="5">
    <source>
        <dbReference type="Proteomes" id="UP000000925"/>
    </source>
</evidence>
<dbReference type="OrthoDB" id="9801773at2"/>
<dbReference type="eggNOG" id="COG1090">
    <property type="taxonomic scope" value="Bacteria"/>
</dbReference>
<dbReference type="EMBL" id="CP001998">
    <property type="protein sequence ID" value="ADE54923.1"/>
    <property type="molecule type" value="Genomic_DNA"/>
</dbReference>
<evidence type="ECO:0000256" key="1">
    <source>
        <dbReference type="ARBA" id="ARBA00009353"/>
    </source>
</evidence>
<dbReference type="SUPFAM" id="SSF51735">
    <property type="entry name" value="NAD(P)-binding Rossmann-fold domains"/>
    <property type="match status" value="1"/>
</dbReference>
<evidence type="ECO:0000259" key="3">
    <source>
        <dbReference type="Pfam" id="PF08338"/>
    </source>
</evidence>
<dbReference type="InterPro" id="IPR013549">
    <property type="entry name" value="DUF1731"/>
</dbReference>
<dbReference type="InterPro" id="IPR010099">
    <property type="entry name" value="SDR39U1"/>
</dbReference>
<dbReference type="Proteomes" id="UP000000925">
    <property type="component" value="Chromosome"/>
</dbReference>
<dbReference type="AlphaFoldDB" id="D5EKL6"/>
<dbReference type="Pfam" id="PF08338">
    <property type="entry name" value="DUF1731"/>
    <property type="match status" value="1"/>
</dbReference>
<dbReference type="HOGENOM" id="CLU_047373_0_2_0"/>
<dbReference type="Gene3D" id="3.40.50.720">
    <property type="entry name" value="NAD(P)-binding Rossmann-like Domain"/>
    <property type="match status" value="1"/>
</dbReference>
<dbReference type="KEGG" id="caa:Caka_1905"/>
<keyword evidence="5" id="KW-1185">Reference proteome</keyword>